<dbReference type="EMBL" id="BAAFJT010000008">
    <property type="protein sequence ID" value="GAB0192705.1"/>
    <property type="molecule type" value="Genomic_DNA"/>
</dbReference>
<feature type="domain" description="Ig-like" evidence="5">
    <location>
        <begin position="3777"/>
        <end position="3862"/>
    </location>
</feature>
<feature type="domain" description="Ig-like" evidence="5">
    <location>
        <begin position="3506"/>
        <end position="3592"/>
    </location>
</feature>
<dbReference type="Gene3D" id="2.60.40.10">
    <property type="entry name" value="Immunoglobulins"/>
    <property type="match status" value="38"/>
</dbReference>
<feature type="domain" description="Ig-like" evidence="5">
    <location>
        <begin position="3143"/>
        <end position="3231"/>
    </location>
</feature>
<dbReference type="FunFam" id="2.60.40.10:FF:000890">
    <property type="entry name" value="Hemicentin 1"/>
    <property type="match status" value="1"/>
</dbReference>
<dbReference type="FunFam" id="2.60.40.10:FF:000130">
    <property type="entry name" value="Hemicentin 1"/>
    <property type="match status" value="7"/>
</dbReference>
<dbReference type="FunFam" id="2.60.40.10:FF:001133">
    <property type="entry name" value="Hemicentin 1"/>
    <property type="match status" value="1"/>
</dbReference>
<feature type="domain" description="Ig-like" evidence="5">
    <location>
        <begin position="2121"/>
        <end position="2210"/>
    </location>
</feature>
<feature type="domain" description="Ig-like" evidence="5">
    <location>
        <begin position="2308"/>
        <end position="2420"/>
    </location>
</feature>
<dbReference type="InterPro" id="IPR036465">
    <property type="entry name" value="vWFA_dom_sf"/>
</dbReference>
<feature type="domain" description="Ig-like" evidence="5">
    <location>
        <begin position="1337"/>
        <end position="1425"/>
    </location>
</feature>
<feature type="domain" description="Ig-like" evidence="5">
    <location>
        <begin position="501"/>
        <end position="588"/>
    </location>
</feature>
<feature type="domain" description="Ig-like" evidence="5">
    <location>
        <begin position="1523"/>
        <end position="1612"/>
    </location>
</feature>
<sequence length="3883" mass="419716">MKKATEIGPVTITTDPKKFQFELRELYVQGGGDCPEMSIGAIKIALEISLPGSFIYVFTDARSKDYRLTHEVLQLIQQKQSQVVFVLTGDCDDREHIGYKVYEEIASTSSGQVFHLDKKQVNEVLKWVEEAVQASKVHLLSTDHLTMAVNTWQIPFDPSLKEVTVSLSGLSPAIEIHDPLGKQISKGSGLNELLNIHNSAKVVNVKDPEPGTWTIKTSSSGRHSVRITGLSTIDFRAGFSRKPTLDFKKTSSRPVQGIPTFVLLNTTGIFLPARVDRLELLSITGELLKTLPVKYYPDRKPYGLWNISDFIPPDEAFFVKITGYDKDDYLFQRVSSVSFSSITPDAPKVTMPTKTPGYYLQPGSVPCHVESLIPFTQRFAKNGVKLGVDQFFKESSSMSWEIAEVSLSDEGFYECLATSSAGTGRAQTFLDVSVTHMCKVLHVGQCNPKHSYRLGEEWIESSPEEKDLGVLIDEKLNMSWQCALAAQKANRVLGCIKREPPPMIQVPNNVTVVPGEGAILTCLTLSTVRYNLTWQRNGRDVRLKDPLRIRMMSNLSLEVKAVKLTDAGKYNCIASNEGGSTTASVFLTVQGDLELRASAFLIIDTHRGLLKIQETQDLDAGDYTCVATNDAGRASGKITLDVGCLWVSDEGTYVCEAENQFGRVQSRPATITVTGLVTPLIGVSPATANVIEGQQLTLPCVLLAGNPVPDRRWIKNSMVLVPNPYVNVRSDGSLHLERVRLQDGGDYTCMASNVAGTSNKTTTVNVYVLPVIQHGQQIFSTIEGIPVTLPCKASGVPKPSIVWSKKGEVILSSNVKFSAGSDGSLYVVSPGGEETGEYVCTATNAAGYATRKVQLTVYVKPRVSRPGDQQGNAYDKPIEISVIAGDDVTLPCEVKSLPPPIITWAKEMQLISPFSPRHTFLPSGSMKISETQVSDSGMYICVATNIAGNVTQSVKLSVHVPPKIQRGPRVLKVQAGQRVDIPCSAQGIPPPSVTWFKGRSAVPRDGGQFIHGLDGALSISNVQVPDAGIYKCVASNVAGSDASEITVEVQEYPTIDELDPPYNSPFQERVANQRIAFPCPAKGIPKPVIKWLRNGRELTGSEPGILIREDGTLLIIASVTPSDNGEYICVATNEAGSTERKYNLKVHVPPEIRDQEKVTNTSVVVHHPVSLFCEVSGNPFPIISWYKEDTQVVESSTLQISHNGKILKLLKAATDDAGQYSCKAINVAGSSEKLFNLDILVPPSIIGADAPGEIAVILNQEISLECRAKGFPFPDIHWFKDGKPLFLGDPNVELLDKDQVLHIKNARRIDKGRYQCSATNTAGKQVKEVKLIVHVPPSIKGGNITTEVSALLNNLINLECETKGIPVPTITWYKDGRAIISSPQALYVDRGQFLQIPRAQVSDSAKYACRVTNAAGAAEKIYDVDVYVPPVIEGDADTARNRQVVAGHSLTLECNAAGNPPPLLTWLKDGVPVKASDNLRVLSGGKKLEILNAVESDRGQYLCVATSIAGEQEIKYEVEILVPPFVEGGDEPSDYIVILHSPLELHCSAAGTPSPTITWLKDGQPVEEGAGHKILLNGQKLLISRAQVSDTGHYKCVAANKAGEHAKEFDVAVHVPPTIKSTGTSERAVVIYKPVTLQCIANGIPSPSITWLKDGQPVNTARGNIRLESSGRILQVVKALLEDAGRYTCVATNAAGEAQQHVRLHVHEPPSLEDAGKMLNETVVVNNPIHLECRASGNPLPAIAWYKDNRPLVGAASATFLNRGRALQIEGAQISDTGIYKCVAVNTAGAAELFYSLQVHVPPSISGSSEMVTVVVNNLVRLECEARGIPAPILTWLKDGSPVSSFSDGLQVLSGGRVLALTSAQISDTGKYTCVAVNAAGESQRNIDLRVYVPPNIMGEEQNVSVLISQAVELLCQSNAVPPPVLTWLKDGRPLLKKPGLHVSEDGSVLKIEGAQVQDTGRYTCEATNVAGKTEKNYNVNIWVSPSIYGSDDTSQLTVIEGSLISLICESSGIPPPSLTWKKNVRPTILNSGNHPSEVVVTQGNEISFECDVQGIPEPAVAWMKDGRPLVSGRDVAILRDGRFLQLKNAQVSDTGRYVCVAANVAGLSDRKYDLNVHVPPSIAGHLQMPENISIVEKNPVSLVCEASGIPLPSITWLKNGWPVTLNNSVRILSGGRTLRLTHTSVADEGQYTCVVSNAAGEVRKDFDLSVLVPPGIVGDNTLEDVKVKEKQRVTLTCEVIGNPVPQITWIKDGQPLTADEDHQFLSSGRFLRITNAHVADTGRYTCIASNTAGDKSKSYSLNVLVSPTIVGADSPGHAEEVTVILNSPTSLVCEAYSYPPATITWLKDGNPLESNRNIRILPVNFEMLHKTPLKSDDHVIIQASGRTLQIKEAEVSDTGRYTCLASNIAGEDEVEFDVNIQVPPSFHKPYKEWEAGNMVDAGRGGESKDVIVNNPLSLYCETNAVPPPVLTWYKDGYPLSSSDKVLILPVPPSISGADGDLPEEVTVLVNKVAVMDCVASGSPSPSITWQKDGHLLAEDDKHVFLSNGRRLQILNSQITDTGRYVCVVENIAGSAKKYFNLNVHVPPSVVGTNPENLTVVVNNFISLTCEVTGFPPPDLSWLKNGKPISSNTNTFIVPVPPSIKDHSGTSLTVLNVRVGTPVVLECESNAIPPPVITWYKNRRLISESANVEILADGQTLRIKGAEVSDTGQYVCKAINIAGRDDKNFHLNVYVPPNIEGPEQESVNETISNPVTFVCDATGIPPPTLLWLKNGKPIENSDSLEVHILSGGSKLQIARSQLLDSGTYTCIASNVEGKAQKSYVLSIQVPPNIIGSEMPGEVSVLLGESIQLVCSANGVPTPAMQWLKDGKRIASDDVERIRRAKISILFLYNFKPQRALRREWEEGLRLSLDRVTPDGSTLNIFRALSSDTGKYTCVATNPAGEEDRIFNLNVYVPPTIANNKDEPEDLTALLDTSLNIECTATGTPPPQINWLKNGLPLSVSSQIRLLAAGQVLRLARVQVSDTGVYTCVASNRAGVDNKHYNLQVFEPPRINGSDQPEELSVIVNNPLELLCISSGIPVPKISWMKDGRPLLQNDNVHVLREVLRITSTQVEDTGRYTCLASSPAGDDDKEYLVRVHVPPNIAGTGGPQDLTVLQNRQVILECKSDAVPPPTISWLKNGELLEGTPRVRILSGGRYLQINNADLSDTASYVCVASNVAGKTTREFVLTVHVVPTIRSGPQTAAVRINASAVLECVAEGVPTPRITWRKDGAIFTGNSTRLLSSGSLVIISPTVDDTAVYECSASNDAGEDQRAVELTVQEPPAIQTQPGALDVIVNNPILLPCEATGTPRPIITWQKEGINIITTGNSYMVLPSGSLQIAKSTVEDAGTYMCVAQNPAGTALGKIKLKVQVPPVIKSHLREYVVPVDQSVTLQCEAEGYPGPEISWHKDGQQITESIRRRILSSGALQIVFVQPGDTGRYTCVAANPAGSSSSSMELTVHVPPKIHSMETQYAVPEDSQAVLSCVAEGIPTPTINWKKDNTLLTEIVGKYRAVPDGDLILDNVVPGDSGSYTCIANNAAGEDTHTVTLTVHVLPAFTELPGDIALTKGEQLRLTCKATGIPVPKITWTFNNNIIPAQYDDVNGHSELVIERVSKDDSGTYVCTAENTVGSIKAIGFVYVKEPPVFKGDYHSSRIEPLGGNAMLNCEVRGDPPPTIQWSKKGVGVPISNRIRQLNNGSLAIYGTVNEDAGDYKCVATNDAGVVERSLTLTLQSPPLITVEPVETVIEAGATAMLNCQANGEPPPTIKWSRQGHPVVSDERVTVLSNGSLRIVAAQKEDTSEYECVARNLMGSVLVRVPLTVQGRCAKYGTGTIKPGDCSIN</sequence>
<dbReference type="InterPro" id="IPR056861">
    <property type="entry name" value="HMCN1-like_VWA"/>
</dbReference>
<dbReference type="FunFam" id="2.60.40.10:FF:000503">
    <property type="entry name" value="Hemicentin 1"/>
    <property type="match status" value="1"/>
</dbReference>
<feature type="domain" description="Ig-like" evidence="5">
    <location>
        <begin position="770"/>
        <end position="856"/>
    </location>
</feature>
<dbReference type="SUPFAM" id="SSF53300">
    <property type="entry name" value="vWA-like"/>
    <property type="match status" value="1"/>
</dbReference>
<dbReference type="FunFam" id="2.60.40.10:FF:000726">
    <property type="entry name" value="Hemicentin 1"/>
    <property type="match status" value="1"/>
</dbReference>
<feature type="domain" description="Ig-like" evidence="5">
    <location>
        <begin position="3325"/>
        <end position="3413"/>
    </location>
</feature>
<dbReference type="FunFam" id="2.60.40.10:FF:000279">
    <property type="entry name" value="Hemicentin 1"/>
    <property type="match status" value="2"/>
</dbReference>
<dbReference type="SMART" id="SM00409">
    <property type="entry name" value="IG"/>
    <property type="match status" value="34"/>
</dbReference>
<dbReference type="FunFam" id="2.60.40.10:FF:001315">
    <property type="entry name" value="Hemicentin 1"/>
    <property type="match status" value="1"/>
</dbReference>
<feature type="domain" description="Ig-like" evidence="5">
    <location>
        <begin position="2958"/>
        <end position="3047"/>
    </location>
</feature>
<feature type="domain" description="Ig-like" evidence="5">
    <location>
        <begin position="962"/>
        <end position="1048"/>
    </location>
</feature>
<dbReference type="GO" id="GO:0005576">
    <property type="term" value="C:extracellular region"/>
    <property type="evidence" value="ECO:0007669"/>
    <property type="project" value="UniProtKB-SubCell"/>
</dbReference>
<dbReference type="InterPro" id="IPR050958">
    <property type="entry name" value="Cell_Adh-Cytoskel_Orgn"/>
</dbReference>
<dbReference type="InterPro" id="IPR036179">
    <property type="entry name" value="Ig-like_dom_sf"/>
</dbReference>
<feature type="domain" description="Ig-like" evidence="5">
    <location>
        <begin position="1986"/>
        <end position="2024"/>
    </location>
</feature>
<feature type="domain" description="Ig-like" evidence="5">
    <location>
        <begin position="1243"/>
        <end position="1332"/>
    </location>
</feature>
<comment type="caution">
    <text evidence="6">The sequence shown here is derived from an EMBL/GenBank/DDBJ whole genome shotgun (WGS) entry which is preliminary data.</text>
</comment>
<feature type="domain" description="Ig-like" evidence="5">
    <location>
        <begin position="2588"/>
        <end position="2732"/>
    </location>
</feature>
<feature type="domain" description="Ig-like" evidence="5">
    <location>
        <begin position="2027"/>
        <end position="2116"/>
    </location>
</feature>
<dbReference type="FunFam" id="2.60.40.10:FF:000749">
    <property type="entry name" value="Hemicentin 1"/>
    <property type="match status" value="1"/>
</dbReference>
<feature type="domain" description="Ig-like" evidence="5">
    <location>
        <begin position="3685"/>
        <end position="3772"/>
    </location>
</feature>
<feature type="domain" description="Ig-like" evidence="5">
    <location>
        <begin position="1710"/>
        <end position="1798"/>
    </location>
</feature>
<dbReference type="FunFam" id="2.60.40.10:FF:000739">
    <property type="entry name" value="Hemicentin 1"/>
    <property type="match status" value="1"/>
</dbReference>
<dbReference type="SUPFAM" id="SSF48726">
    <property type="entry name" value="Immunoglobulin"/>
    <property type="match status" value="37"/>
</dbReference>
<feature type="domain" description="Ig-like" evidence="5">
    <location>
        <begin position="3052"/>
        <end position="3138"/>
    </location>
</feature>
<dbReference type="InterPro" id="IPR003598">
    <property type="entry name" value="Ig_sub2"/>
</dbReference>
<proteinExistence type="predicted"/>
<accession>A0ABC9X694</accession>
<dbReference type="PANTHER" id="PTHR45080">
    <property type="entry name" value="CONTACTIN 5"/>
    <property type="match status" value="1"/>
</dbReference>
<feature type="domain" description="Ig-like" evidence="5">
    <location>
        <begin position="2493"/>
        <end position="2583"/>
    </location>
</feature>
<feature type="domain" description="Ig-like" evidence="5">
    <location>
        <begin position="1803"/>
        <end position="1888"/>
    </location>
</feature>
<protein>
    <submittedName>
        <fullName evidence="6">Hemicentin-1</fullName>
    </submittedName>
</protein>
<dbReference type="PANTHER" id="PTHR45080:SF34">
    <property type="entry name" value="MYOSIN LIGHT CHAIN KINASE, SMOOTH MUSCLE-LIKE"/>
    <property type="match status" value="1"/>
</dbReference>
<dbReference type="Pfam" id="PF25106">
    <property type="entry name" value="VWA_4"/>
    <property type="match status" value="1"/>
</dbReference>
<gene>
    <name evidence="6" type="ORF">GRJ2_001735800</name>
</gene>
<feature type="domain" description="Ig-like" evidence="5">
    <location>
        <begin position="1617"/>
        <end position="1705"/>
    </location>
</feature>
<feature type="domain" description="Ig-like" evidence="5">
    <location>
        <begin position="2831"/>
        <end position="2953"/>
    </location>
</feature>
<feature type="domain" description="Ig-like" evidence="5">
    <location>
        <begin position="1053"/>
        <end position="1145"/>
    </location>
</feature>
<feature type="domain" description="Ig-like" evidence="5">
    <location>
        <begin position="2737"/>
        <end position="2826"/>
    </location>
</feature>
<dbReference type="InterPro" id="IPR056475">
    <property type="entry name" value="GBD_Hemicentin/VWA7"/>
</dbReference>
<dbReference type="SMART" id="SM00408">
    <property type="entry name" value="IGc2"/>
    <property type="match status" value="35"/>
</dbReference>
<dbReference type="Pfam" id="PF07679">
    <property type="entry name" value="I-set"/>
    <property type="match status" value="23"/>
</dbReference>
<keyword evidence="7" id="KW-1185">Reference proteome</keyword>
<dbReference type="FunFam" id="2.60.40.10:FF:000824">
    <property type="entry name" value="Hemicentin 1"/>
    <property type="match status" value="1"/>
</dbReference>
<name>A0ABC9X694_GRUJA</name>
<dbReference type="CDD" id="cd00096">
    <property type="entry name" value="Ig"/>
    <property type="match status" value="6"/>
</dbReference>
<feature type="domain" description="Ig-like" evidence="5">
    <location>
        <begin position="3597"/>
        <end position="3678"/>
    </location>
</feature>
<organism evidence="6 7">
    <name type="scientific">Grus japonensis</name>
    <name type="common">Japanese crane</name>
    <name type="synonym">Red-crowned crane</name>
    <dbReference type="NCBI Taxonomy" id="30415"/>
    <lineage>
        <taxon>Eukaryota</taxon>
        <taxon>Metazoa</taxon>
        <taxon>Chordata</taxon>
        <taxon>Craniata</taxon>
        <taxon>Vertebrata</taxon>
        <taxon>Euteleostomi</taxon>
        <taxon>Archelosauria</taxon>
        <taxon>Archosauria</taxon>
        <taxon>Dinosauria</taxon>
        <taxon>Saurischia</taxon>
        <taxon>Theropoda</taxon>
        <taxon>Coelurosauria</taxon>
        <taxon>Aves</taxon>
        <taxon>Neognathae</taxon>
        <taxon>Neoaves</taxon>
        <taxon>Gruiformes</taxon>
        <taxon>Gruidae</taxon>
        <taxon>Grus</taxon>
    </lineage>
</organism>
<dbReference type="Pfam" id="PF23560">
    <property type="entry name" value="GBD_Hemicentin"/>
    <property type="match status" value="1"/>
</dbReference>
<dbReference type="FunFam" id="2.60.40.10:FF:000847">
    <property type="entry name" value="Hemicentin 1"/>
    <property type="match status" value="1"/>
</dbReference>
<evidence type="ECO:0000259" key="5">
    <source>
        <dbReference type="PROSITE" id="PS50835"/>
    </source>
</evidence>
<keyword evidence="3" id="KW-0732">Signal</keyword>
<feature type="domain" description="Ig-like" evidence="5">
    <location>
        <begin position="2215"/>
        <end position="2303"/>
    </location>
</feature>
<dbReference type="FunFam" id="2.60.40.10:FF:000795">
    <property type="entry name" value="Hemicentin 1"/>
    <property type="match status" value="1"/>
</dbReference>
<evidence type="ECO:0000256" key="2">
    <source>
        <dbReference type="ARBA" id="ARBA00022525"/>
    </source>
</evidence>
<feature type="domain" description="Ig-like" evidence="5">
    <location>
        <begin position="1429"/>
        <end position="1519"/>
    </location>
</feature>
<dbReference type="Pfam" id="PF13927">
    <property type="entry name" value="Ig_3"/>
    <property type="match status" value="11"/>
</dbReference>
<dbReference type="InterPro" id="IPR013783">
    <property type="entry name" value="Ig-like_fold"/>
</dbReference>
<dbReference type="InterPro" id="IPR003599">
    <property type="entry name" value="Ig_sub"/>
</dbReference>
<feature type="domain" description="Ig-like" evidence="5">
    <location>
        <begin position="3415"/>
        <end position="3501"/>
    </location>
</feature>
<evidence type="ECO:0000313" key="7">
    <source>
        <dbReference type="Proteomes" id="UP001623348"/>
    </source>
</evidence>
<dbReference type="FunFam" id="2.60.40.10:FF:000186">
    <property type="entry name" value="Hemicentin 1"/>
    <property type="match status" value="5"/>
</dbReference>
<feature type="domain" description="Ig-like" evidence="5">
    <location>
        <begin position="1150"/>
        <end position="1238"/>
    </location>
</feature>
<dbReference type="PROSITE" id="PS50835">
    <property type="entry name" value="IG_LIKE"/>
    <property type="match status" value="34"/>
</dbReference>
<feature type="domain" description="Ig-like" evidence="5">
    <location>
        <begin position="679"/>
        <end position="765"/>
    </location>
</feature>
<feature type="domain" description="Ig-like" evidence="5">
    <location>
        <begin position="1895"/>
        <end position="1981"/>
    </location>
</feature>
<dbReference type="SMART" id="SM00406">
    <property type="entry name" value="IGv"/>
    <property type="match status" value="15"/>
</dbReference>
<dbReference type="FunFam" id="2.60.40.10:FF:000973">
    <property type="entry name" value="Hemicentin 1"/>
    <property type="match status" value="1"/>
</dbReference>
<dbReference type="FunFam" id="2.60.40.10:FF:001075">
    <property type="entry name" value="Hemicentin 1"/>
    <property type="match status" value="1"/>
</dbReference>
<dbReference type="FunFam" id="2.60.40.10:FF:000285">
    <property type="entry name" value="Hemicentin 1"/>
    <property type="match status" value="4"/>
</dbReference>
<comment type="subcellular location">
    <subcellularLocation>
        <location evidence="1">Secreted</location>
    </subcellularLocation>
</comment>
<dbReference type="Proteomes" id="UP001623348">
    <property type="component" value="Unassembled WGS sequence"/>
</dbReference>
<dbReference type="InterPro" id="IPR013098">
    <property type="entry name" value="Ig_I-set"/>
</dbReference>
<evidence type="ECO:0000256" key="4">
    <source>
        <dbReference type="ARBA" id="ARBA00023180"/>
    </source>
</evidence>
<keyword evidence="2" id="KW-0964">Secreted</keyword>
<feature type="domain" description="Ig-like" evidence="5">
    <location>
        <begin position="3236"/>
        <end position="3320"/>
    </location>
</feature>
<evidence type="ECO:0000256" key="1">
    <source>
        <dbReference type="ARBA" id="ARBA00004613"/>
    </source>
</evidence>
<feature type="domain" description="Ig-like" evidence="5">
    <location>
        <begin position="861"/>
        <end position="957"/>
    </location>
</feature>
<dbReference type="InterPro" id="IPR007110">
    <property type="entry name" value="Ig-like_dom"/>
</dbReference>
<dbReference type="InterPro" id="IPR013106">
    <property type="entry name" value="Ig_V-set"/>
</dbReference>
<evidence type="ECO:0000256" key="3">
    <source>
        <dbReference type="ARBA" id="ARBA00022729"/>
    </source>
</evidence>
<dbReference type="FunFam" id="2.60.40.10:FF:001139">
    <property type="entry name" value="Hemicentin 1"/>
    <property type="match status" value="1"/>
</dbReference>
<dbReference type="FunFam" id="2.60.40.10:FF:001131">
    <property type="entry name" value="Hemicentin 1"/>
    <property type="match status" value="1"/>
</dbReference>
<dbReference type="FunFam" id="2.60.40.10:FF:000699">
    <property type="entry name" value="Hemicentin 1"/>
    <property type="match status" value="1"/>
</dbReference>
<reference evidence="6 7" key="1">
    <citation type="submission" date="2024-06" db="EMBL/GenBank/DDBJ databases">
        <title>The draft genome of Grus japonensis, version 3.</title>
        <authorList>
            <person name="Nabeshima K."/>
            <person name="Suzuki S."/>
            <person name="Onuma M."/>
        </authorList>
    </citation>
    <scope>NUCLEOTIDE SEQUENCE [LARGE SCALE GENOMIC DNA]</scope>
    <source>
        <strain evidence="6 7">451A</strain>
    </source>
</reference>
<evidence type="ECO:0000313" key="6">
    <source>
        <dbReference type="EMBL" id="GAB0192705.1"/>
    </source>
</evidence>
<keyword evidence="4" id="KW-0325">Glycoprotein</keyword>